<feature type="signal peptide" evidence="3">
    <location>
        <begin position="1"/>
        <end position="24"/>
    </location>
</feature>
<dbReference type="InterPro" id="IPR031325">
    <property type="entry name" value="RHS_repeat"/>
</dbReference>
<feature type="region of interest" description="Disordered" evidence="2">
    <location>
        <begin position="31"/>
        <end position="51"/>
    </location>
</feature>
<dbReference type="InterPro" id="IPR056823">
    <property type="entry name" value="TEN-like_YD-shell"/>
</dbReference>
<reference evidence="5" key="1">
    <citation type="submission" date="2022-10" db="EMBL/GenBank/DDBJ databases">
        <title>The complete genomes of actinobacterial strains from the NBC collection.</title>
        <authorList>
            <person name="Joergensen T.S."/>
            <person name="Alvarez Arevalo M."/>
            <person name="Sterndorff E.B."/>
            <person name="Faurdal D."/>
            <person name="Vuksanovic O."/>
            <person name="Mourched A.-S."/>
            <person name="Charusanti P."/>
            <person name="Shaw S."/>
            <person name="Blin K."/>
            <person name="Weber T."/>
        </authorList>
    </citation>
    <scope>NUCLEOTIDE SEQUENCE</scope>
    <source>
        <strain evidence="5">NBC_00049</strain>
    </source>
</reference>
<keyword evidence="3" id="KW-0732">Signal</keyword>
<sequence>MRTSAAVLALVLPAMVLQAAPALAGEDLAPHKAPAPKSVPVTKPGAAKLSKQTDVSKRVTVEKPVKLRTKNLYVAAASTATTGGDAPSGSFAVTPLAASATWNSGGSSGDFTWSHPMAVPPVEGGLAPQLALGYSAQSVDGRTAATNNQPSWAGQGWDLAPGSIERRYKSCADDLGGNNGQTKTQDLCWGTDNATLSMDGAAGELIPVDAQGTTWRLKNDNGMRVQRLTGAANGDDNGESWIVTTQDGTQYHFGSRAATKSVYSVPVFGNNGGEPCNKTAFADSSCTQAYKWNLDYVVDPHHNTMTYTYAPETNHYARNNNTASGTQYVRGGQLERIEYGTREGVAGTAPARVVFETAERSSAPGILPDTPTTLDCGPGACTQPGPSFWTRKRLARVVAQKWNGSAYADVDSWTLRHSFPSNGDGTPASLWLDGITHTGHVGGTLAMPEIVFDGVQMPNRVNEAEGPPMNWWRIKAIRNEYGGTTTVTYSAKDCSAGVLPASPETNTRRCLPTVYEKDGQPKLEYFQKYVVTGVVQNANLPGDLSTPVETAYEYVGAPAWHYDSEDGLVPASRKTWSQWRGYGTVRTIGGNAAEGARSLTETTYFRGMDGDKLPSGTRSVTVTDSEGTAVPDAAALAGSVRETATYNGVGGKEVSGTVNDHWISAPTATRVRPWGTDEARLTGLAKTRTRVRDPAGTVVRRTGTESTYDSTYGSVLESLDQGDLATTDDDRCTRTEYARNTSAWLVNPPSRVVTMSGDCTTGPDPADVLSDTRTYYDGSDTLGAQPTAGDATRTETLSGWNGATPEYVTTSRTSFDALGRPTSVSDALNRATNTAYLTGPARVKVTSPLGHAVVTEQDARGATISETDANGKRTDSESDPLGRVRKVWLPGRTKGTNGPNSEFQYALNSGKASVVTTLTLAPDSSYRTSYALVDGLARSRQTQAPTPAGGRAITDTVYDSRGQAVKTNAAYFNSAPAGSELVVAADSAVPSQTRTTYDGAGRVTASALHSSAIKKWETLTGHDGFKVSVTPPAGGTATTTVRDARGQVTELHQHQAAMPTGAADITRYGYDSAGRPTSVTTPAGRIFGTEYDVRGRKARTTDPDRGATTYTYDVAGQLVSSTDAEGRSLFHGYDAAGRKTSLREGSATGALRASWQYDTLALGRLTSTTRHVGAAAYVLKTTGYDDAYRPTGTAVTIPSVEGALAGTYPVTMTYTPTGEIATSQQPAVGGLPAEKLVHAYDTFGNPVKLEAKDGAGAVQTTYVRNTLYTPLGETAQISLGALGRSVWLTNEYDQATHRLTRSITDREVTGKTQGDARYTYDPSGNVTAISDQPGATTGVPADHQCFRTDYLARTTEAWTPPTATCGNPVAPPTGDPVKYWESFAYDKAGNRTGHTLRLGSGTTGRTSTYPAAGRPQPDLPSSVTTTNPDGSQRTDTYGYDQTGSTTARPGQQLTWDAEGRLAKVTAGGNATEFVYDAEGTRLLRKESTGTTLYVGGMELKLSGGSVTGTRYYGHGPRMVAERVGASSLTWLSADHHGTSTLAFASDTLAVTRRRSLPFGEERGPKAAWPDDHGFLNKSRDASTGLTHLDAREYDTTLGRFISGDPVLNTNDPQQLNGYAYSNNNPATLSDPSGRIPLDPDTGRPVNATQPTGVIGYPAMGWSRDYMKPSPATLRDPRRGAITVKNNAQGRADADFAMKYQVNKPSTYRYTDRNLVVGEAGHRLRGKDESLFETKWEESIEWSWEAEASFSQGGGVDAKVLGVGLEGQASIEATLKGKYSNRDTSHVRSEWKTSAEYNEGYYWEHPMFEINVTETYHEMVDIRKGTITYWVTTTVSRTMTDTKTVHGQPDEAPISTTPRLFPKDQ</sequence>
<evidence type="ECO:0000256" key="3">
    <source>
        <dbReference type="SAM" id="SignalP"/>
    </source>
</evidence>
<dbReference type="Pfam" id="PF05593">
    <property type="entry name" value="RHS_repeat"/>
    <property type="match status" value="2"/>
</dbReference>
<dbReference type="Gene3D" id="2.180.10.10">
    <property type="entry name" value="RHS repeat-associated core"/>
    <property type="match status" value="2"/>
</dbReference>
<feature type="chain" id="PRO_5043827377" description="Teneurin-like YD-shell domain-containing protein" evidence="3">
    <location>
        <begin position="25"/>
        <end position="1864"/>
    </location>
</feature>
<dbReference type="InterPro" id="IPR006530">
    <property type="entry name" value="YD"/>
</dbReference>
<feature type="region of interest" description="Disordered" evidence="2">
    <location>
        <begin position="1840"/>
        <end position="1864"/>
    </location>
</feature>
<evidence type="ECO:0000259" key="4">
    <source>
        <dbReference type="Pfam" id="PF25023"/>
    </source>
</evidence>
<feature type="region of interest" description="Disordered" evidence="2">
    <location>
        <begin position="360"/>
        <end position="379"/>
    </location>
</feature>
<gene>
    <name evidence="5" type="ORF">OG327_32870</name>
</gene>
<dbReference type="NCBIfam" id="TIGR01643">
    <property type="entry name" value="YD_repeat_2x"/>
    <property type="match status" value="2"/>
</dbReference>
<evidence type="ECO:0000256" key="1">
    <source>
        <dbReference type="ARBA" id="ARBA00022737"/>
    </source>
</evidence>
<dbReference type="InterPro" id="IPR022385">
    <property type="entry name" value="Rhs_assc_core"/>
</dbReference>
<evidence type="ECO:0000313" key="5">
    <source>
        <dbReference type="EMBL" id="WTU77722.1"/>
    </source>
</evidence>
<feature type="compositionally biased region" description="Low complexity" evidence="2">
    <location>
        <begin position="1391"/>
        <end position="1408"/>
    </location>
</feature>
<feature type="region of interest" description="Disordered" evidence="2">
    <location>
        <begin position="1391"/>
        <end position="1451"/>
    </location>
</feature>
<dbReference type="EMBL" id="CP108264">
    <property type="protein sequence ID" value="WTU77722.1"/>
    <property type="molecule type" value="Genomic_DNA"/>
</dbReference>
<evidence type="ECO:0000256" key="2">
    <source>
        <dbReference type="SAM" id="MobiDB-lite"/>
    </source>
</evidence>
<feature type="compositionally biased region" description="Polar residues" evidence="2">
    <location>
        <begin position="1419"/>
        <end position="1451"/>
    </location>
</feature>
<name>A0AAU2K0X0_9ACTN</name>
<organism evidence="5">
    <name type="scientific">Streptomyces sp. NBC_00049</name>
    <dbReference type="NCBI Taxonomy" id="2903617"/>
    <lineage>
        <taxon>Bacteria</taxon>
        <taxon>Bacillati</taxon>
        <taxon>Actinomycetota</taxon>
        <taxon>Actinomycetes</taxon>
        <taxon>Kitasatosporales</taxon>
        <taxon>Streptomycetaceae</taxon>
        <taxon>Streptomyces</taxon>
    </lineage>
</organism>
<dbReference type="PANTHER" id="PTHR32305:SF17">
    <property type="entry name" value="TRNA NUCLEASE WAPA"/>
    <property type="match status" value="1"/>
</dbReference>
<keyword evidence="1" id="KW-0677">Repeat</keyword>
<dbReference type="NCBIfam" id="TIGR03696">
    <property type="entry name" value="Rhs_assc_core"/>
    <property type="match status" value="1"/>
</dbReference>
<proteinExistence type="predicted"/>
<protein>
    <recommendedName>
        <fullName evidence="4">Teneurin-like YD-shell domain-containing protein</fullName>
    </recommendedName>
</protein>
<dbReference type="InterPro" id="IPR050708">
    <property type="entry name" value="T6SS_VgrG/RHS"/>
</dbReference>
<dbReference type="PANTHER" id="PTHR32305">
    <property type="match status" value="1"/>
</dbReference>
<feature type="domain" description="Teneurin-like YD-shell" evidence="4">
    <location>
        <begin position="1434"/>
        <end position="1625"/>
    </location>
</feature>
<accession>A0AAU2K0X0</accession>
<dbReference type="Pfam" id="PF25023">
    <property type="entry name" value="TEN_YD-shell"/>
    <property type="match status" value="1"/>
</dbReference>